<evidence type="ECO:0000256" key="1">
    <source>
        <dbReference type="SAM" id="MobiDB-lite"/>
    </source>
</evidence>
<dbReference type="GO" id="GO:0005524">
    <property type="term" value="F:ATP binding"/>
    <property type="evidence" value="ECO:0007669"/>
    <property type="project" value="InterPro"/>
</dbReference>
<dbReference type="AlphaFoldDB" id="A0A5N5X8M2"/>
<keyword evidence="4" id="KW-1185">Reference proteome</keyword>
<evidence type="ECO:0000259" key="2">
    <source>
        <dbReference type="Pfam" id="PF08302"/>
    </source>
</evidence>
<dbReference type="OrthoDB" id="5359296at2759"/>
<keyword evidence="3" id="KW-0436">Ligase</keyword>
<proteinExistence type="predicted"/>
<name>A0A5N5X8M2_9EURO</name>
<dbReference type="GO" id="GO:0003972">
    <property type="term" value="F:RNA ligase (ATP) activity"/>
    <property type="evidence" value="ECO:0007669"/>
    <property type="project" value="InterPro"/>
</dbReference>
<gene>
    <name evidence="3" type="ORF">BDV29DRAFT_171175</name>
</gene>
<dbReference type="Pfam" id="PF08302">
    <property type="entry name" value="tRNA_lig_CPD"/>
    <property type="match status" value="1"/>
</dbReference>
<dbReference type="InterPro" id="IPR015965">
    <property type="entry name" value="tRNA_lig_PDEase"/>
</dbReference>
<protein>
    <submittedName>
        <fullName evidence="3">tRNA ligase</fullName>
    </submittedName>
</protein>
<organism evidence="3 4">
    <name type="scientific">Aspergillus leporis</name>
    <dbReference type="NCBI Taxonomy" id="41062"/>
    <lineage>
        <taxon>Eukaryota</taxon>
        <taxon>Fungi</taxon>
        <taxon>Dikarya</taxon>
        <taxon>Ascomycota</taxon>
        <taxon>Pezizomycotina</taxon>
        <taxon>Eurotiomycetes</taxon>
        <taxon>Eurotiomycetidae</taxon>
        <taxon>Eurotiales</taxon>
        <taxon>Aspergillaceae</taxon>
        <taxon>Aspergillus</taxon>
        <taxon>Aspergillus subgen. Circumdati</taxon>
    </lineage>
</organism>
<dbReference type="GO" id="GO:0005634">
    <property type="term" value="C:nucleus"/>
    <property type="evidence" value="ECO:0007669"/>
    <property type="project" value="TreeGrafter"/>
</dbReference>
<dbReference type="Proteomes" id="UP000326565">
    <property type="component" value="Unassembled WGS sequence"/>
</dbReference>
<feature type="domain" description="tRNA ligase phosphodiesterase" evidence="2">
    <location>
        <begin position="6"/>
        <end position="190"/>
    </location>
</feature>
<evidence type="ECO:0000313" key="3">
    <source>
        <dbReference type="EMBL" id="KAB8075864.1"/>
    </source>
</evidence>
<evidence type="ECO:0000313" key="4">
    <source>
        <dbReference type="Proteomes" id="UP000326565"/>
    </source>
</evidence>
<reference evidence="3 4" key="1">
    <citation type="submission" date="2019-04" db="EMBL/GenBank/DDBJ databases">
        <title>Friends and foes A comparative genomics study of 23 Aspergillus species from section Flavi.</title>
        <authorList>
            <consortium name="DOE Joint Genome Institute"/>
            <person name="Kjaerbolling I."/>
            <person name="Vesth T."/>
            <person name="Frisvad J.C."/>
            <person name="Nybo J.L."/>
            <person name="Theobald S."/>
            <person name="Kildgaard S."/>
            <person name="Isbrandt T."/>
            <person name="Kuo A."/>
            <person name="Sato A."/>
            <person name="Lyhne E.K."/>
            <person name="Kogle M.E."/>
            <person name="Wiebenga A."/>
            <person name="Kun R.S."/>
            <person name="Lubbers R.J."/>
            <person name="Makela M.R."/>
            <person name="Barry K."/>
            <person name="Chovatia M."/>
            <person name="Clum A."/>
            <person name="Daum C."/>
            <person name="Haridas S."/>
            <person name="He G."/>
            <person name="LaButti K."/>
            <person name="Lipzen A."/>
            <person name="Mondo S."/>
            <person name="Riley R."/>
            <person name="Salamov A."/>
            <person name="Simmons B.A."/>
            <person name="Magnuson J.K."/>
            <person name="Henrissat B."/>
            <person name="Mortensen U.H."/>
            <person name="Larsen T.O."/>
            <person name="Devries R.P."/>
            <person name="Grigoriev I.V."/>
            <person name="Machida M."/>
            <person name="Baker S.E."/>
            <person name="Andersen M.R."/>
        </authorList>
    </citation>
    <scope>NUCLEOTIDE SEQUENCE [LARGE SCALE GENOMIC DNA]</scope>
    <source>
        <strain evidence="3 4">CBS 151.66</strain>
    </source>
</reference>
<accession>A0A5N5X8M2</accession>
<dbReference type="PANTHER" id="PTHR32004:SF1">
    <property type="entry name" value="TRNA LIGASE"/>
    <property type="match status" value="1"/>
</dbReference>
<feature type="region of interest" description="Disordered" evidence="1">
    <location>
        <begin position="168"/>
        <end position="192"/>
    </location>
</feature>
<dbReference type="EMBL" id="ML732188">
    <property type="protein sequence ID" value="KAB8075864.1"/>
    <property type="molecule type" value="Genomic_DNA"/>
</dbReference>
<dbReference type="GO" id="GO:0006388">
    <property type="term" value="P:tRNA splicing, via endonucleolytic cleavage and ligation"/>
    <property type="evidence" value="ECO:0007669"/>
    <property type="project" value="InterPro"/>
</dbReference>
<sequence>MSPTHEDHEDLAEQVIYYCLRLLDPAAFAAIVDKAYKNANGGEAQFYQYLKQNNRIQSEFHVTLIHVHDRAKSPEIWQHYKASYKEALRRDNTGSRTPSLGPGDAIPECFVWDERIMAVAVREIKGKDGPLPCANAHPHVTIGTANDSIHAFESNGLLERWRKGDNSKGMIQSMPFPPRDSFRASVEANLPE</sequence>
<dbReference type="PANTHER" id="PTHR32004">
    <property type="entry name" value="TRNA LIGASE"/>
    <property type="match status" value="1"/>
</dbReference>